<feature type="transmembrane region" description="Helical" evidence="13">
    <location>
        <begin position="687"/>
        <end position="707"/>
    </location>
</feature>
<dbReference type="Gene3D" id="3.40.50.300">
    <property type="entry name" value="P-loop containing nucleotide triphosphate hydrolases"/>
    <property type="match status" value="1"/>
</dbReference>
<keyword evidence="8 11" id="KW-0342">GTP-binding</keyword>
<comment type="function">
    <text evidence="1 13">Probable transporter of a GTP-driven Fe(2+) uptake system.</text>
</comment>
<feature type="transmembrane region" description="Helical" evidence="13">
    <location>
        <begin position="319"/>
        <end position="337"/>
    </location>
</feature>
<dbReference type="InterPro" id="IPR030389">
    <property type="entry name" value="G_FEOB_dom"/>
</dbReference>
<evidence type="ECO:0000256" key="4">
    <source>
        <dbReference type="ARBA" id="ARBA00022475"/>
    </source>
</evidence>
<evidence type="ECO:0000256" key="11">
    <source>
        <dbReference type="PIRSR" id="PIRSR603373-1"/>
    </source>
</evidence>
<dbReference type="RefSeq" id="WP_149677451.1">
    <property type="nucleotide sequence ID" value="NZ_FQZP01000002.1"/>
</dbReference>
<feature type="transmembrane region" description="Helical" evidence="13">
    <location>
        <begin position="357"/>
        <end position="376"/>
    </location>
</feature>
<evidence type="ECO:0000256" key="8">
    <source>
        <dbReference type="ARBA" id="ARBA00023134"/>
    </source>
</evidence>
<name>A0A1M6B267_9FIRM</name>
<accession>A0A1M6B267</accession>
<dbReference type="InterPro" id="IPR041069">
    <property type="entry name" value="FeoB_Cyto"/>
</dbReference>
<comment type="similarity">
    <text evidence="13">Belongs to the TRAFAC class TrmE-Era-EngA-EngB-Septin-like GTPase superfamily. FeoB GTPase (TC 9.A.8) family.</text>
</comment>
<evidence type="ECO:0000256" key="13">
    <source>
        <dbReference type="RuleBase" id="RU362098"/>
    </source>
</evidence>
<feature type="transmembrane region" description="Helical" evidence="13">
    <location>
        <begin position="647"/>
        <end position="667"/>
    </location>
</feature>
<dbReference type="NCBIfam" id="TIGR00437">
    <property type="entry name" value="feoB"/>
    <property type="match status" value="1"/>
</dbReference>
<dbReference type="PANTHER" id="PTHR43185:SF2">
    <property type="entry name" value="FERROUS IRON TRANSPORT PROTEIN B"/>
    <property type="match status" value="1"/>
</dbReference>
<dbReference type="OrthoDB" id="9809127at2"/>
<keyword evidence="13" id="KW-0410">Iron transport</keyword>
<dbReference type="GO" id="GO:0005886">
    <property type="term" value="C:plasma membrane"/>
    <property type="evidence" value="ECO:0007669"/>
    <property type="project" value="UniProtKB-SubCell"/>
</dbReference>
<dbReference type="Pfam" id="PF07664">
    <property type="entry name" value="FeoB_C"/>
    <property type="match status" value="1"/>
</dbReference>
<comment type="subcellular location">
    <subcellularLocation>
        <location evidence="2 13">Cell membrane</location>
        <topology evidence="2 13">Multi-pass membrane protein</topology>
    </subcellularLocation>
</comment>
<keyword evidence="13" id="KW-0408">Iron</keyword>
<evidence type="ECO:0000313" key="15">
    <source>
        <dbReference type="EMBL" id="SHI42815.1"/>
    </source>
</evidence>
<evidence type="ECO:0000256" key="2">
    <source>
        <dbReference type="ARBA" id="ARBA00004651"/>
    </source>
</evidence>
<evidence type="ECO:0000256" key="9">
    <source>
        <dbReference type="ARBA" id="ARBA00023136"/>
    </source>
</evidence>
<feature type="binding site" evidence="11">
    <location>
        <begin position="33"/>
        <end position="40"/>
    </location>
    <ligand>
        <name>GTP</name>
        <dbReference type="ChEBI" id="CHEBI:37565"/>
        <label>1</label>
    </ligand>
</feature>
<feature type="binding site" evidence="12">
    <location>
        <position position="44"/>
    </location>
    <ligand>
        <name>Mg(2+)</name>
        <dbReference type="ChEBI" id="CHEBI:18420"/>
        <label>2</label>
    </ligand>
</feature>
<keyword evidence="16" id="KW-1185">Reference proteome</keyword>
<dbReference type="GO" id="GO:0015093">
    <property type="term" value="F:ferrous iron transmembrane transporter activity"/>
    <property type="evidence" value="ECO:0007669"/>
    <property type="project" value="UniProtKB-UniRule"/>
</dbReference>
<dbReference type="Pfam" id="PF02421">
    <property type="entry name" value="FeoB_N"/>
    <property type="match status" value="1"/>
</dbReference>
<keyword evidence="4" id="KW-1003">Cell membrane</keyword>
<dbReference type="Proteomes" id="UP000324781">
    <property type="component" value="Unassembled WGS sequence"/>
</dbReference>
<evidence type="ECO:0000256" key="3">
    <source>
        <dbReference type="ARBA" id="ARBA00022448"/>
    </source>
</evidence>
<keyword evidence="7 13" id="KW-1133">Transmembrane helix</keyword>
<feature type="transmembrane region" description="Helical" evidence="13">
    <location>
        <begin position="383"/>
        <end position="404"/>
    </location>
</feature>
<keyword evidence="12" id="KW-0460">Magnesium</keyword>
<keyword evidence="13" id="KW-0406">Ion transport</keyword>
<feature type="transmembrane region" description="Helical" evidence="13">
    <location>
        <begin position="431"/>
        <end position="451"/>
    </location>
</feature>
<feature type="binding site" evidence="12">
    <location>
        <position position="48"/>
    </location>
    <ligand>
        <name>Mg(2+)</name>
        <dbReference type="ChEBI" id="CHEBI:18420"/>
        <label>2</label>
    </ligand>
</feature>
<dbReference type="InterPro" id="IPR003373">
    <property type="entry name" value="Fe2_transport_prot-B"/>
</dbReference>
<keyword evidence="3 13" id="KW-0813">Transport</keyword>
<dbReference type="GO" id="GO:0005525">
    <property type="term" value="F:GTP binding"/>
    <property type="evidence" value="ECO:0007669"/>
    <property type="project" value="UniProtKB-KW"/>
</dbReference>
<feature type="binding site" evidence="12">
    <location>
        <position position="45"/>
    </location>
    <ligand>
        <name>Mg(2+)</name>
        <dbReference type="ChEBI" id="CHEBI:18420"/>
        <label>2</label>
    </ligand>
</feature>
<dbReference type="Pfam" id="PF07670">
    <property type="entry name" value="Gate"/>
    <property type="match status" value="2"/>
</dbReference>
<dbReference type="InterPro" id="IPR011642">
    <property type="entry name" value="Gate_dom"/>
</dbReference>
<keyword evidence="9 13" id="KW-0472">Membrane</keyword>
<feature type="transmembrane region" description="Helical" evidence="13">
    <location>
        <begin position="495"/>
        <end position="515"/>
    </location>
</feature>
<gene>
    <name evidence="15" type="ORF">SAMN05444373_100242</name>
</gene>
<evidence type="ECO:0000313" key="16">
    <source>
        <dbReference type="Proteomes" id="UP000324781"/>
    </source>
</evidence>
<sequence>MGLSNQSTGCCVLSDALHVERVSPGQKVIALAGNPNVGKSTVFNSLTGMRQHTGNWPGKTVTIAQGNFTHGDTQFILVDIPGTYSLMANSVEEEVARDFICFGNPDAVIVVADATCLERNLNLILQTLEATSNVVVCVNLMDEARRKKIRIDLEELSHQLGVPVAGTSARNGKGLDILMDEVWKVTSAKTDGSPLVIQYPEVIESAVSFLEPALKGVVKGGLNPRWVALRLLEDDERLLKAINNYLGYDLMRFEAIADGFRKAKETLDAAGIQPDLYKDMIVSGIVRKAEAISRRVVTVEKPGYNMRDQRIDRILTSRIYGIPIMIGLLGIIFWITITGANYPSSVLADGLFWVEEQLTDLFMAIGAPAWLHGLLVAGMYRTLAWVVSVMLPPMAIFFPLFTLLEDLGYLPRVAFNLDNFFKKACAHGKQALTMCMGFGCNAAGVVGCRIIDSPRERLVATITNNFVPCNGRFPTLIAIITMFFAGMLSGPFQSIVSTLILTGVIILGIIMTLVISRLLSRTILKGLPSSFTLELPPYRKPQAGRIIVRSILDRTLFVLGRAVMVAAPAGLIIWAMANIHAGGMSLLSHSANFLDPFARLFGMDGYILMAFILGFPANEIVIPILIMSYMAEGSMMEFESLIQLRELLVANGWTWLTAICVMLFSLMHWPCSTTCLTIRKETQSWKWTLVSILVPTLTGLCVCFVVANGARLLGLA</sequence>
<feature type="binding site" evidence="11">
    <location>
        <begin position="79"/>
        <end position="82"/>
    </location>
    <ligand>
        <name>GTP</name>
        <dbReference type="ChEBI" id="CHEBI:37565"/>
        <label>1</label>
    </ligand>
</feature>
<dbReference type="PROSITE" id="PS51711">
    <property type="entry name" value="G_FEOB"/>
    <property type="match status" value="1"/>
</dbReference>
<feature type="transmembrane region" description="Helical" evidence="13">
    <location>
        <begin position="471"/>
        <end position="489"/>
    </location>
</feature>
<feature type="binding site" evidence="11">
    <location>
        <begin position="139"/>
        <end position="142"/>
    </location>
    <ligand>
        <name>GTP</name>
        <dbReference type="ChEBI" id="CHEBI:37565"/>
        <label>1</label>
    </ligand>
</feature>
<evidence type="ECO:0000256" key="1">
    <source>
        <dbReference type="ARBA" id="ARBA00003926"/>
    </source>
</evidence>
<keyword evidence="5 13" id="KW-0812">Transmembrane</keyword>
<dbReference type="CDD" id="cd01879">
    <property type="entry name" value="FeoB"/>
    <property type="match status" value="1"/>
</dbReference>
<organism evidence="15 16">
    <name type="scientific">Thermoclostridium caenicola</name>
    <dbReference type="NCBI Taxonomy" id="659425"/>
    <lineage>
        <taxon>Bacteria</taxon>
        <taxon>Bacillati</taxon>
        <taxon>Bacillota</taxon>
        <taxon>Clostridia</taxon>
        <taxon>Eubacteriales</taxon>
        <taxon>Oscillospiraceae</taxon>
        <taxon>Thermoclostridium</taxon>
    </lineage>
</organism>
<dbReference type="SUPFAM" id="SSF52540">
    <property type="entry name" value="P-loop containing nucleoside triphosphate hydrolases"/>
    <property type="match status" value="1"/>
</dbReference>
<feature type="transmembrane region" description="Helical" evidence="13">
    <location>
        <begin position="606"/>
        <end position="626"/>
    </location>
</feature>
<evidence type="ECO:0000256" key="12">
    <source>
        <dbReference type="PIRSR" id="PIRSR603373-2"/>
    </source>
</evidence>
<evidence type="ECO:0000256" key="7">
    <source>
        <dbReference type="ARBA" id="ARBA00022989"/>
    </source>
</evidence>
<protein>
    <recommendedName>
        <fullName evidence="10 13">Ferrous iron transport protein B</fullName>
    </recommendedName>
</protein>
<feature type="domain" description="FeoB-type G" evidence="14">
    <location>
        <begin position="26"/>
        <end position="188"/>
    </location>
</feature>
<evidence type="ECO:0000256" key="6">
    <source>
        <dbReference type="ARBA" id="ARBA00022741"/>
    </source>
</evidence>
<dbReference type="GO" id="GO:0046872">
    <property type="term" value="F:metal ion binding"/>
    <property type="evidence" value="ECO:0007669"/>
    <property type="project" value="UniProtKB-KW"/>
</dbReference>
<dbReference type="InterPro" id="IPR050860">
    <property type="entry name" value="FeoB_GTPase"/>
</dbReference>
<evidence type="ECO:0000256" key="10">
    <source>
        <dbReference type="NCBIfam" id="TIGR00437"/>
    </source>
</evidence>
<keyword evidence="6 11" id="KW-0547">Nucleotide-binding</keyword>
<keyword evidence="12" id="KW-0479">Metal-binding</keyword>
<feature type="transmembrane region" description="Helical" evidence="13">
    <location>
        <begin position="555"/>
        <end position="577"/>
    </location>
</feature>
<dbReference type="InterPro" id="IPR027417">
    <property type="entry name" value="P-loop_NTPase"/>
</dbReference>
<evidence type="ECO:0000256" key="5">
    <source>
        <dbReference type="ARBA" id="ARBA00022692"/>
    </source>
</evidence>
<dbReference type="InterPro" id="IPR011640">
    <property type="entry name" value="Fe2_transport_prot_B_C"/>
</dbReference>
<feature type="binding site" evidence="12">
    <location>
        <position position="47"/>
    </location>
    <ligand>
        <name>Mg(2+)</name>
        <dbReference type="ChEBI" id="CHEBI:18420"/>
        <label>2</label>
    </ligand>
</feature>
<dbReference type="EMBL" id="FQZP01000002">
    <property type="protein sequence ID" value="SHI42815.1"/>
    <property type="molecule type" value="Genomic_DNA"/>
</dbReference>
<dbReference type="AlphaFoldDB" id="A0A1M6B267"/>
<evidence type="ECO:0000259" key="14">
    <source>
        <dbReference type="PROSITE" id="PS51711"/>
    </source>
</evidence>
<reference evidence="15 16" key="1">
    <citation type="submission" date="2016-11" db="EMBL/GenBank/DDBJ databases">
        <authorList>
            <person name="Varghese N."/>
            <person name="Submissions S."/>
        </authorList>
    </citation>
    <scope>NUCLEOTIDE SEQUENCE [LARGE SCALE GENOMIC DNA]</scope>
    <source>
        <strain evidence="15 16">DSM 19027</strain>
    </source>
</reference>
<dbReference type="Gene3D" id="1.10.287.1770">
    <property type="match status" value="1"/>
</dbReference>
<dbReference type="Pfam" id="PF17910">
    <property type="entry name" value="FeoB_Cyto"/>
    <property type="match status" value="1"/>
</dbReference>
<dbReference type="PANTHER" id="PTHR43185">
    <property type="entry name" value="FERROUS IRON TRANSPORT PROTEIN B"/>
    <property type="match status" value="1"/>
</dbReference>
<proteinExistence type="inferred from homology"/>